<comment type="caution">
    <text evidence="1">The sequence shown here is derived from an EMBL/GenBank/DDBJ whole genome shotgun (WGS) entry which is preliminary data.</text>
</comment>
<accession>A8SA65</accession>
<sequence length="38" mass="4441">MTKGEYRQSCRVPRPVAQTRSNLSLHWTITPCSRYTES</sequence>
<organism evidence="1 2">
    <name type="scientific">Faecalibacterium prausnitzii M21/2</name>
    <dbReference type="NCBI Taxonomy" id="411485"/>
    <lineage>
        <taxon>Bacteria</taxon>
        <taxon>Bacillati</taxon>
        <taxon>Bacillota</taxon>
        <taxon>Clostridia</taxon>
        <taxon>Eubacteriales</taxon>
        <taxon>Oscillospiraceae</taxon>
        <taxon>Faecalibacterium</taxon>
    </lineage>
</organism>
<dbReference type="Proteomes" id="UP000005945">
    <property type="component" value="Unassembled WGS sequence"/>
</dbReference>
<dbReference type="AlphaFoldDB" id="A8SA65"/>
<evidence type="ECO:0000313" key="1">
    <source>
        <dbReference type="EMBL" id="EDP21941.1"/>
    </source>
</evidence>
<name>A8SA65_9FIRM</name>
<dbReference type="EMBL" id="ABED02000024">
    <property type="protein sequence ID" value="EDP21941.1"/>
    <property type="molecule type" value="Genomic_DNA"/>
</dbReference>
<reference evidence="1 2" key="2">
    <citation type="submission" date="2007-09" db="EMBL/GenBank/DDBJ databases">
        <authorList>
            <person name="Fulton L."/>
            <person name="Clifton S."/>
            <person name="Fulton B."/>
            <person name="Xu J."/>
            <person name="Minx P."/>
            <person name="Pepin K.H."/>
            <person name="Johnson M."/>
            <person name="Thiruvilangam P."/>
            <person name="Bhonagiri V."/>
            <person name="Nash W.E."/>
            <person name="Mardis E.R."/>
            <person name="Wilson R.K."/>
        </authorList>
    </citation>
    <scope>NUCLEOTIDE SEQUENCE [LARGE SCALE GENOMIC DNA]</scope>
    <source>
        <strain evidence="1 2">M21/2</strain>
    </source>
</reference>
<evidence type="ECO:0000313" key="2">
    <source>
        <dbReference type="Proteomes" id="UP000005945"/>
    </source>
</evidence>
<gene>
    <name evidence="1" type="ORF">FAEPRAM212_01259</name>
</gene>
<reference evidence="1 2" key="1">
    <citation type="submission" date="2007-09" db="EMBL/GenBank/DDBJ databases">
        <title>Draft genome sequence of Faecalibacterium prausnitzii M21/2.</title>
        <authorList>
            <person name="Sudarsanam P."/>
            <person name="Ley R."/>
            <person name="Guruge J."/>
            <person name="Turnbaugh P.J."/>
            <person name="Mahowald M."/>
            <person name="Liep D."/>
            <person name="Gordon J."/>
        </authorList>
    </citation>
    <scope>NUCLEOTIDE SEQUENCE [LARGE SCALE GENOMIC DNA]</scope>
    <source>
        <strain evidence="1 2">M21/2</strain>
    </source>
</reference>
<proteinExistence type="predicted"/>
<protein>
    <submittedName>
        <fullName evidence="1">Uncharacterized protein</fullName>
    </submittedName>
</protein>
<dbReference type="HOGENOM" id="CLU_3328113_0_0_9"/>